<keyword evidence="2" id="KW-1003">Cell membrane</keyword>
<feature type="transmembrane region" description="Helical" evidence="10">
    <location>
        <begin position="828"/>
        <end position="847"/>
    </location>
</feature>
<reference evidence="12" key="2">
    <citation type="submission" date="2021-05" db="EMBL/GenBank/DDBJ databases">
        <title>Protein family content uncovers lineage relationships and bacterial pathway maintenance mechanisms in DPANN archaea.</title>
        <authorList>
            <person name="Castelle C.J."/>
            <person name="Meheust R."/>
            <person name="Jaffe A.L."/>
            <person name="Seitz K."/>
            <person name="Gong X."/>
            <person name="Baker B.J."/>
            <person name="Banfield J.F."/>
        </authorList>
    </citation>
    <scope>NUCLEOTIDE SEQUENCE</scope>
    <source>
        <strain evidence="12">RIFCSPLOWO2_01_FULL_58_19</strain>
    </source>
</reference>
<dbReference type="GO" id="GO:0005886">
    <property type="term" value="C:plasma membrane"/>
    <property type="evidence" value="ECO:0007669"/>
    <property type="project" value="UniProtKB-SubCell"/>
</dbReference>
<dbReference type="GO" id="GO:0098662">
    <property type="term" value="P:inorganic cation transmembrane transport"/>
    <property type="evidence" value="ECO:0007669"/>
    <property type="project" value="UniProtKB-ARBA"/>
</dbReference>
<keyword evidence="8 10" id="KW-1133">Transmembrane helix</keyword>
<keyword evidence="7" id="KW-1278">Translocase</keyword>
<dbReference type="SFLD" id="SFLDS00003">
    <property type="entry name" value="Haloacid_Dehalogenase"/>
    <property type="match status" value="1"/>
</dbReference>
<dbReference type="PROSITE" id="PS00154">
    <property type="entry name" value="ATPASE_E1_E2"/>
    <property type="match status" value="1"/>
</dbReference>
<dbReference type="Pfam" id="PF13246">
    <property type="entry name" value="Cation_ATPase"/>
    <property type="match status" value="1"/>
</dbReference>
<dbReference type="SUPFAM" id="SSF81660">
    <property type="entry name" value="Metal cation-transporting ATPase, ATP-binding domain N"/>
    <property type="match status" value="1"/>
</dbReference>
<dbReference type="InterPro" id="IPR036412">
    <property type="entry name" value="HAD-like_sf"/>
</dbReference>
<keyword evidence="5" id="KW-0547">Nucleotide-binding</keyword>
<feature type="transmembrane region" description="Helical" evidence="10">
    <location>
        <begin position="81"/>
        <end position="100"/>
    </location>
</feature>
<comment type="caution">
    <text evidence="12">The sequence shown here is derived from an EMBL/GenBank/DDBJ whole genome shotgun (WGS) entry which is preliminary data.</text>
</comment>
<dbReference type="GO" id="GO:0005524">
    <property type="term" value="F:ATP binding"/>
    <property type="evidence" value="ECO:0007669"/>
    <property type="project" value="UniProtKB-KW"/>
</dbReference>
<dbReference type="Gene3D" id="2.70.150.10">
    <property type="entry name" value="Calcium-transporting ATPase, cytoplasmic transduction domain A"/>
    <property type="match status" value="1"/>
</dbReference>
<dbReference type="FunFam" id="3.40.50.1000:FF:000028">
    <property type="entry name" value="Calcium-transporting P-type ATPase, putative"/>
    <property type="match status" value="1"/>
</dbReference>
<evidence type="ECO:0000256" key="2">
    <source>
        <dbReference type="ARBA" id="ARBA00022475"/>
    </source>
</evidence>
<dbReference type="Proteomes" id="UP000678237">
    <property type="component" value="Unassembled WGS sequence"/>
</dbReference>
<evidence type="ECO:0000256" key="9">
    <source>
        <dbReference type="ARBA" id="ARBA00023136"/>
    </source>
</evidence>
<feature type="transmembrane region" description="Helical" evidence="10">
    <location>
        <begin position="749"/>
        <end position="771"/>
    </location>
</feature>
<feature type="transmembrane region" description="Helical" evidence="10">
    <location>
        <begin position="274"/>
        <end position="298"/>
    </location>
</feature>
<dbReference type="InterPro" id="IPR006068">
    <property type="entry name" value="ATPase_P-typ_cation-transptr_C"/>
</dbReference>
<evidence type="ECO:0000256" key="8">
    <source>
        <dbReference type="ARBA" id="ARBA00022989"/>
    </source>
</evidence>
<evidence type="ECO:0000256" key="5">
    <source>
        <dbReference type="ARBA" id="ARBA00022741"/>
    </source>
</evidence>
<evidence type="ECO:0000256" key="4">
    <source>
        <dbReference type="ARBA" id="ARBA00022723"/>
    </source>
</evidence>
<dbReference type="Pfam" id="PF00690">
    <property type="entry name" value="Cation_ATPase_N"/>
    <property type="match status" value="1"/>
</dbReference>
<dbReference type="GO" id="GO:0046872">
    <property type="term" value="F:metal ion binding"/>
    <property type="evidence" value="ECO:0007669"/>
    <property type="project" value="UniProtKB-KW"/>
</dbReference>
<dbReference type="InterPro" id="IPR023214">
    <property type="entry name" value="HAD_sf"/>
</dbReference>
<dbReference type="InterPro" id="IPR001757">
    <property type="entry name" value="P_typ_ATPase"/>
</dbReference>
<dbReference type="SUPFAM" id="SSF81665">
    <property type="entry name" value="Calcium ATPase, transmembrane domain M"/>
    <property type="match status" value="1"/>
</dbReference>
<dbReference type="InterPro" id="IPR044492">
    <property type="entry name" value="P_typ_ATPase_HD_dom"/>
</dbReference>
<feature type="domain" description="Cation-transporting P-type ATPase N-terminal" evidence="11">
    <location>
        <begin position="4"/>
        <end position="77"/>
    </location>
</feature>
<dbReference type="InterPro" id="IPR023298">
    <property type="entry name" value="ATPase_P-typ_TM_dom_sf"/>
</dbReference>
<dbReference type="InterPro" id="IPR018303">
    <property type="entry name" value="ATPase_P-typ_P_site"/>
</dbReference>
<dbReference type="PANTHER" id="PTHR42861">
    <property type="entry name" value="CALCIUM-TRANSPORTING ATPASE"/>
    <property type="match status" value="1"/>
</dbReference>
<dbReference type="SFLD" id="SFLDG00002">
    <property type="entry name" value="C1.7:_P-type_atpase_like"/>
    <property type="match status" value="1"/>
</dbReference>
<feature type="transmembrane region" description="Helical" evidence="10">
    <location>
        <begin position="862"/>
        <end position="879"/>
    </location>
</feature>
<evidence type="ECO:0000256" key="6">
    <source>
        <dbReference type="ARBA" id="ARBA00022840"/>
    </source>
</evidence>
<feature type="transmembrane region" description="Helical" evidence="10">
    <location>
        <begin position="245"/>
        <end position="262"/>
    </location>
</feature>
<comment type="subcellular location">
    <subcellularLocation>
        <location evidence="1">Cell membrane</location>
        <topology evidence="1">Multi-pass membrane protein</topology>
    </subcellularLocation>
</comment>
<name>A0A8T4LGQ1_9ARCH</name>
<dbReference type="Pfam" id="PF00689">
    <property type="entry name" value="Cation_ATPase_C"/>
    <property type="match status" value="1"/>
</dbReference>
<evidence type="ECO:0000313" key="12">
    <source>
        <dbReference type="EMBL" id="MBS3062425.1"/>
    </source>
</evidence>
<dbReference type="InterPro" id="IPR004014">
    <property type="entry name" value="ATPase_P-typ_cation-transptr_N"/>
</dbReference>
<feature type="transmembrane region" description="Helical" evidence="10">
    <location>
        <begin position="710"/>
        <end position="728"/>
    </location>
</feature>
<evidence type="ECO:0000256" key="3">
    <source>
        <dbReference type="ARBA" id="ARBA00022692"/>
    </source>
</evidence>
<dbReference type="Gene3D" id="3.40.1110.10">
    <property type="entry name" value="Calcium-transporting ATPase, cytoplasmic domain N"/>
    <property type="match status" value="1"/>
</dbReference>
<evidence type="ECO:0000259" key="11">
    <source>
        <dbReference type="SMART" id="SM00831"/>
    </source>
</evidence>
<evidence type="ECO:0000256" key="10">
    <source>
        <dbReference type="SAM" id="Phobius"/>
    </source>
</evidence>
<dbReference type="Gene3D" id="3.40.50.1000">
    <property type="entry name" value="HAD superfamily/HAD-like"/>
    <property type="match status" value="1"/>
</dbReference>
<dbReference type="Pfam" id="PF00122">
    <property type="entry name" value="E1-E2_ATPase"/>
    <property type="match status" value="1"/>
</dbReference>
<dbReference type="GO" id="GO:0046873">
    <property type="term" value="F:metal ion transmembrane transporter activity"/>
    <property type="evidence" value="ECO:0007669"/>
    <property type="project" value="UniProtKB-ARBA"/>
</dbReference>
<accession>A0A8T4LGQ1</accession>
<protein>
    <submittedName>
        <fullName evidence="12">HAD-IC family P-type ATPase</fullName>
    </submittedName>
</protein>
<dbReference type="SFLD" id="SFLDF00027">
    <property type="entry name" value="p-type_atpase"/>
    <property type="match status" value="1"/>
</dbReference>
<dbReference type="PRINTS" id="PR00119">
    <property type="entry name" value="CATATPASE"/>
</dbReference>
<feature type="transmembrane region" description="Helical" evidence="10">
    <location>
        <begin position="681"/>
        <end position="704"/>
    </location>
</feature>
<reference evidence="12" key="1">
    <citation type="submission" date="2021-03" db="EMBL/GenBank/DDBJ databases">
        <authorList>
            <person name="Jaffe A."/>
        </authorList>
    </citation>
    <scope>NUCLEOTIDE SEQUENCE</scope>
    <source>
        <strain evidence="12">RIFCSPLOWO2_01_FULL_58_19</strain>
    </source>
</reference>
<dbReference type="FunFam" id="2.70.150.10:FF:000016">
    <property type="entry name" value="Calcium-transporting P-type ATPase putative"/>
    <property type="match status" value="1"/>
</dbReference>
<dbReference type="Gene3D" id="1.20.1110.10">
    <property type="entry name" value="Calcium-transporting ATPase, transmembrane domain"/>
    <property type="match status" value="1"/>
</dbReference>
<sequence>MPANWYSLDAAQALRELGSQEKGLSEAEAVERLQKFGYNRLAAGKRTTALEMFVAQFNNFLVLILIAAGGVSFFLGDEVDAIAIFAIVVLNAVFGFVQEFKAEKAMEALKKMTALHAKVVRDGIPREIDAAELVPGDLVLLDEGSKFPADLRLIESVNLKVDEALLTGESNPVTKTAESLDGKRVLADQKNMGFMNTIVTYGRGKGLVIGTGMQTEFGKIAGIIKEIEEEDTPLKKKLNGLAKQLGWGTMAIIAVLFAIGLFEGRPWLEMFITSVSLGVAAIPEGLPAVITITLALGVQQMAKANALVRRMPAVEALGSATVICSDKTGTLTRNEMVAERVYVNGRMLEVSGTGYEPEGKLLFEGREVRLGEDRELTGLLEAANNCNDASIAGTNGTISAVGDPTELALIALARKGGAKEKMSRLDEVPFSSERKMMTTVHAVNGKTLAYSKGALERMLEACDRVSERGSVKPLTAEKRQALTLVGNQLAEQAYRVLGLAFKELDQGTGSEAYERGLVFLGLVGLRDPPREEVVEAIALCHSAGIKVKIITGDNALTAKAIGEKIGLPSPQVFTGNDLDALDEQGFREAVKAASIFARVNPEHKFRIVKALKEMGEIVAVTGDGVNDAPALKQSDIGIAMGIKGTDVTKEASDIVLRDDNFATIVKAVKEGRRIYANIRSFIRYLLAANITEVLIVAIATTAALPLPLSAIQLLWINLVTDGLPALALGVEPAEQDLMRRKPANPRAKVLHGMLPFIAISGLLGTVAALVGYGEGLGLLGLGSGHEGVEKARTVVFTIVVIYEMFLVFNARGDVKSIFELHPFSNKWLMAGVASAIGLQFLVIYHPLLQPFFKSVPLDLEDWGVILACSALAFTVPYLNRGWRKLRHGKK</sequence>
<keyword evidence="3 10" id="KW-0812">Transmembrane</keyword>
<dbReference type="GO" id="GO:0140352">
    <property type="term" value="P:export from cell"/>
    <property type="evidence" value="ECO:0007669"/>
    <property type="project" value="UniProtKB-ARBA"/>
</dbReference>
<dbReference type="InterPro" id="IPR008250">
    <property type="entry name" value="ATPase_P-typ_transduc_dom_A_sf"/>
</dbReference>
<evidence type="ECO:0000313" key="13">
    <source>
        <dbReference type="Proteomes" id="UP000678237"/>
    </source>
</evidence>
<dbReference type="PRINTS" id="PR00120">
    <property type="entry name" value="HATPASE"/>
</dbReference>
<dbReference type="AlphaFoldDB" id="A0A8T4LGQ1"/>
<proteinExistence type="predicted"/>
<dbReference type="GO" id="GO:0019829">
    <property type="term" value="F:ATPase-coupled monoatomic cation transmembrane transporter activity"/>
    <property type="evidence" value="ECO:0007669"/>
    <property type="project" value="UniProtKB-ARBA"/>
</dbReference>
<dbReference type="InterPro" id="IPR059000">
    <property type="entry name" value="ATPase_P-type_domA"/>
</dbReference>
<organism evidence="12 13">
    <name type="scientific">Candidatus Iainarchaeum sp</name>
    <dbReference type="NCBI Taxonomy" id="3101447"/>
    <lineage>
        <taxon>Archaea</taxon>
        <taxon>Candidatus Iainarchaeota</taxon>
        <taxon>Candidatus Iainarchaeia</taxon>
        <taxon>Candidatus Iainarchaeales</taxon>
        <taxon>Candidatus Iainarchaeaceae</taxon>
        <taxon>Candidatus Iainarchaeum</taxon>
    </lineage>
</organism>
<dbReference type="InterPro" id="IPR023299">
    <property type="entry name" value="ATPase_P-typ_cyto_dom_N"/>
</dbReference>
<gene>
    <name evidence="12" type="ORF">J4203_01005</name>
</gene>
<dbReference type="SUPFAM" id="SSF81653">
    <property type="entry name" value="Calcium ATPase, transduction domain A"/>
    <property type="match status" value="1"/>
</dbReference>
<dbReference type="GO" id="GO:0015662">
    <property type="term" value="F:P-type ion transporter activity"/>
    <property type="evidence" value="ECO:0007669"/>
    <property type="project" value="UniProtKB-ARBA"/>
</dbReference>
<keyword evidence="9 10" id="KW-0472">Membrane</keyword>
<feature type="transmembrane region" description="Helical" evidence="10">
    <location>
        <begin position="791"/>
        <end position="808"/>
    </location>
</feature>
<dbReference type="SUPFAM" id="SSF56784">
    <property type="entry name" value="HAD-like"/>
    <property type="match status" value="1"/>
</dbReference>
<dbReference type="FunFam" id="3.40.50.1000:FF:000001">
    <property type="entry name" value="Phospholipid-transporting ATPase IC"/>
    <property type="match status" value="1"/>
</dbReference>
<keyword evidence="4" id="KW-0479">Metal-binding</keyword>
<feature type="transmembrane region" description="Helical" evidence="10">
    <location>
        <begin position="53"/>
        <end position="75"/>
    </location>
</feature>
<dbReference type="EMBL" id="JAGVWE010000002">
    <property type="protein sequence ID" value="MBS3062425.1"/>
    <property type="molecule type" value="Genomic_DNA"/>
</dbReference>
<dbReference type="NCBIfam" id="TIGR01494">
    <property type="entry name" value="ATPase_P-type"/>
    <property type="match status" value="3"/>
</dbReference>
<keyword evidence="6" id="KW-0067">ATP-binding</keyword>
<evidence type="ECO:0000256" key="7">
    <source>
        <dbReference type="ARBA" id="ARBA00022967"/>
    </source>
</evidence>
<dbReference type="GO" id="GO:0016887">
    <property type="term" value="F:ATP hydrolysis activity"/>
    <property type="evidence" value="ECO:0007669"/>
    <property type="project" value="InterPro"/>
</dbReference>
<evidence type="ECO:0000256" key="1">
    <source>
        <dbReference type="ARBA" id="ARBA00004651"/>
    </source>
</evidence>
<dbReference type="SMART" id="SM00831">
    <property type="entry name" value="Cation_ATPase_N"/>
    <property type="match status" value="1"/>
</dbReference>